<dbReference type="InterPro" id="IPR002347">
    <property type="entry name" value="SDR_fam"/>
</dbReference>
<dbReference type="CDD" id="cd05233">
    <property type="entry name" value="SDR_c"/>
    <property type="match status" value="1"/>
</dbReference>
<name>A0A382RJ43_9ZZZZ</name>
<organism evidence="2">
    <name type="scientific">marine metagenome</name>
    <dbReference type="NCBI Taxonomy" id="408172"/>
    <lineage>
        <taxon>unclassified sequences</taxon>
        <taxon>metagenomes</taxon>
        <taxon>ecological metagenomes</taxon>
    </lineage>
</organism>
<dbReference type="InterPro" id="IPR036291">
    <property type="entry name" value="NAD(P)-bd_dom_sf"/>
</dbReference>
<dbReference type="PANTHER" id="PTHR42879:SF2">
    <property type="entry name" value="3-OXOACYL-[ACYL-CARRIER-PROTEIN] REDUCTASE FABG"/>
    <property type="match status" value="1"/>
</dbReference>
<dbReference type="EMBL" id="UINC01121451">
    <property type="protein sequence ID" value="SVC96621.1"/>
    <property type="molecule type" value="Genomic_DNA"/>
</dbReference>
<dbReference type="Gene3D" id="3.40.50.720">
    <property type="entry name" value="NAD(P)-binding Rossmann-like Domain"/>
    <property type="match status" value="1"/>
</dbReference>
<dbReference type="PRINTS" id="PR00081">
    <property type="entry name" value="GDHRDH"/>
</dbReference>
<dbReference type="AlphaFoldDB" id="A0A382RJ43"/>
<reference evidence="2" key="1">
    <citation type="submission" date="2018-05" db="EMBL/GenBank/DDBJ databases">
        <authorList>
            <person name="Lanie J.A."/>
            <person name="Ng W.-L."/>
            <person name="Kazmierczak K.M."/>
            <person name="Andrzejewski T.M."/>
            <person name="Davidsen T.M."/>
            <person name="Wayne K.J."/>
            <person name="Tettelin H."/>
            <person name="Glass J.I."/>
            <person name="Rusch D."/>
            <person name="Podicherti R."/>
            <person name="Tsui H.-C.T."/>
            <person name="Winkler M.E."/>
        </authorList>
    </citation>
    <scope>NUCLEOTIDE SEQUENCE</scope>
</reference>
<feature type="non-terminal residue" evidence="2">
    <location>
        <position position="141"/>
    </location>
</feature>
<evidence type="ECO:0000256" key="1">
    <source>
        <dbReference type="ARBA" id="ARBA00006484"/>
    </source>
</evidence>
<proteinExistence type="inferred from homology"/>
<protein>
    <submittedName>
        <fullName evidence="2">Uncharacterized protein</fullName>
    </submittedName>
</protein>
<dbReference type="InterPro" id="IPR050259">
    <property type="entry name" value="SDR"/>
</dbReference>
<dbReference type="PANTHER" id="PTHR42879">
    <property type="entry name" value="3-OXOACYL-(ACYL-CARRIER-PROTEIN) REDUCTASE"/>
    <property type="match status" value="1"/>
</dbReference>
<evidence type="ECO:0000313" key="2">
    <source>
        <dbReference type="EMBL" id="SVC96621.1"/>
    </source>
</evidence>
<gene>
    <name evidence="2" type="ORF">METZ01_LOCUS349475</name>
</gene>
<accession>A0A382RJ43</accession>
<comment type="similarity">
    <text evidence="1">Belongs to the short-chain dehydrogenases/reductases (SDR) family.</text>
</comment>
<dbReference type="SUPFAM" id="SSF51735">
    <property type="entry name" value="NAD(P)-binding Rossmann-fold domains"/>
    <property type="match status" value="1"/>
</dbReference>
<dbReference type="Pfam" id="PF00106">
    <property type="entry name" value="adh_short"/>
    <property type="match status" value="1"/>
</dbReference>
<sequence length="141" mass="14906">MIKKDMKTAIVTGAGRGMGRAIAIKLSEDGTTVIANDISADSAQETADLINSRGGMCVAKTGDVSDVSFVDSMVKQSVSEYGSVNILINNAGVLRPTGIIDISLSEWEFVIKGNLTTTFVCTKALIPIMAESSWGRIVNFS</sequence>